<name>A0ABS0AR65_9GAMM</name>
<evidence type="ECO:0000313" key="2">
    <source>
        <dbReference type="EMBL" id="MBF5056588.1"/>
    </source>
</evidence>
<feature type="transmembrane region" description="Helical" evidence="1">
    <location>
        <begin position="45"/>
        <end position="66"/>
    </location>
</feature>
<dbReference type="Proteomes" id="UP000662703">
    <property type="component" value="Unassembled WGS sequence"/>
</dbReference>
<sequence length="112" mass="12014">MLGIGLILLALNIVVRGFLFPAEYSMANDPGNLPRIFFSPAARGAYLVFEWISRWLGSVLVVMSVTGLEMTLFNLIVGGLATGLLSMLVAPALALLIATRIDPHFKATLKGP</sequence>
<dbReference type="EMBL" id="ARXX01000025">
    <property type="protein sequence ID" value="MBF5056588.1"/>
    <property type="molecule type" value="Genomic_DNA"/>
</dbReference>
<reference evidence="2 3" key="1">
    <citation type="submission" date="2012-09" db="EMBL/GenBank/DDBJ databases">
        <title>Genome Sequence of alkane-degrading Bacterium Alcanivorax sp. 521-1.</title>
        <authorList>
            <person name="Lai Q."/>
            <person name="Shao Z."/>
        </authorList>
    </citation>
    <scope>NUCLEOTIDE SEQUENCE [LARGE SCALE GENOMIC DNA]</scope>
    <source>
        <strain evidence="2 3">521-1</strain>
    </source>
</reference>
<gene>
    <name evidence="2" type="ORF">Y5W_01882</name>
</gene>
<comment type="caution">
    <text evidence="2">The sequence shown here is derived from an EMBL/GenBank/DDBJ whole genome shotgun (WGS) entry which is preliminary data.</text>
</comment>
<keyword evidence="3" id="KW-1185">Reference proteome</keyword>
<proteinExistence type="predicted"/>
<protein>
    <submittedName>
        <fullName evidence="2">Uncharacterized protein</fullName>
    </submittedName>
</protein>
<feature type="transmembrane region" description="Helical" evidence="1">
    <location>
        <begin position="6"/>
        <end position="24"/>
    </location>
</feature>
<dbReference type="RefSeq" id="WP_194865038.1">
    <property type="nucleotide sequence ID" value="NZ_ARXX01000025.1"/>
</dbReference>
<keyword evidence="1" id="KW-0812">Transmembrane</keyword>
<organism evidence="2 3">
    <name type="scientific">Alloalcanivorax profundimaris</name>
    <dbReference type="NCBI Taxonomy" id="2735259"/>
    <lineage>
        <taxon>Bacteria</taxon>
        <taxon>Pseudomonadati</taxon>
        <taxon>Pseudomonadota</taxon>
        <taxon>Gammaproteobacteria</taxon>
        <taxon>Oceanospirillales</taxon>
        <taxon>Alcanivoracaceae</taxon>
        <taxon>Alloalcanivorax</taxon>
    </lineage>
</organism>
<evidence type="ECO:0000313" key="3">
    <source>
        <dbReference type="Proteomes" id="UP000662703"/>
    </source>
</evidence>
<evidence type="ECO:0000256" key="1">
    <source>
        <dbReference type="SAM" id="Phobius"/>
    </source>
</evidence>
<feature type="transmembrane region" description="Helical" evidence="1">
    <location>
        <begin position="72"/>
        <end position="98"/>
    </location>
</feature>
<keyword evidence="1" id="KW-0472">Membrane</keyword>
<accession>A0ABS0AR65</accession>
<keyword evidence="1" id="KW-1133">Transmembrane helix</keyword>